<accession>A0AAW0CKE4</accession>
<feature type="region of interest" description="Disordered" evidence="1">
    <location>
        <begin position="1"/>
        <end position="59"/>
    </location>
</feature>
<evidence type="ECO:0000313" key="3">
    <source>
        <dbReference type="EMBL" id="KAK7038268.1"/>
    </source>
</evidence>
<evidence type="ECO:0000313" key="4">
    <source>
        <dbReference type="Proteomes" id="UP001362999"/>
    </source>
</evidence>
<feature type="region of interest" description="Disordered" evidence="1">
    <location>
        <begin position="394"/>
        <end position="415"/>
    </location>
</feature>
<dbReference type="EMBL" id="JAWWNJ010000174">
    <property type="protein sequence ID" value="KAK6975122.1"/>
    <property type="molecule type" value="Genomic_DNA"/>
</dbReference>
<dbReference type="AlphaFoldDB" id="A0AAW0CKE4"/>
<protein>
    <submittedName>
        <fullName evidence="3">Uncharacterized protein</fullName>
    </submittedName>
</protein>
<feature type="compositionally biased region" description="Polar residues" evidence="1">
    <location>
        <begin position="11"/>
        <end position="21"/>
    </location>
</feature>
<evidence type="ECO:0000313" key="2">
    <source>
        <dbReference type="EMBL" id="KAK6975122.1"/>
    </source>
</evidence>
<comment type="caution">
    <text evidence="3">The sequence shown here is derived from an EMBL/GenBank/DDBJ whole genome shotgun (WGS) entry which is preliminary data.</text>
</comment>
<dbReference type="Proteomes" id="UP001362999">
    <property type="component" value="Unassembled WGS sequence"/>
</dbReference>
<organism evidence="3 4">
    <name type="scientific">Favolaschia claudopus</name>
    <dbReference type="NCBI Taxonomy" id="2862362"/>
    <lineage>
        <taxon>Eukaryota</taxon>
        <taxon>Fungi</taxon>
        <taxon>Dikarya</taxon>
        <taxon>Basidiomycota</taxon>
        <taxon>Agaricomycotina</taxon>
        <taxon>Agaricomycetes</taxon>
        <taxon>Agaricomycetidae</taxon>
        <taxon>Agaricales</taxon>
        <taxon>Marasmiineae</taxon>
        <taxon>Mycenaceae</taxon>
        <taxon>Favolaschia</taxon>
    </lineage>
</organism>
<sequence>MVRVGGMSRPPTRQSRRLNGQSPSPPPPLPPERSSRADSNALHSVNSVEPEHRHSDLYEVQNDMDVIQELPNAESSIPELNFDDWGGSPPGGALAVSLRPEDQATIDQFMSEPDLSFLENALSTSSSPLYPLAPISADPSPRENSYFNVSPHIHSPRARYPVSRTVSSTSSSLGFPLVIESTEASNVGHGSLESDFEQLFPPVSAPPVVPAVPPSRAGNGSLAHLRERERQRRTPAPTSVQPVLYRFAIYLGLPGENPAQCGFLELVNIAHAAPSLSDLIHVICEGNSSGAEMLRKICRDLDHTEYRIACSQRLIEVHDPTYSKLQNTYSEKGSLRGHLDRSTTTFAPKAAHTSASREIFEIHSVDQGTNFFVLYVFPHRSAALIISPPAPSPALTPAANSRPASRSTSRTPLSQSALTVQRGLFNVALFTAALDSHFRQEGHQLAMLMNSKNSDLHFGVGYTQIRQLLIIEDVITRASRMRIAIPNDLKITDSVPLWAGLNLSTYMNNRTYAKNARGTLIHLRNRKNANIVSALSAPDQQKENDLRRFLEVCFAPDLATVEMAESLSRAGFGSPTVMTIRTGVGQVKKRLALYQSGCQNFRNEPLTTVIVPVVQ</sequence>
<evidence type="ECO:0000256" key="1">
    <source>
        <dbReference type="SAM" id="MobiDB-lite"/>
    </source>
</evidence>
<feature type="compositionally biased region" description="Low complexity" evidence="1">
    <location>
        <begin position="395"/>
        <end position="412"/>
    </location>
</feature>
<feature type="compositionally biased region" description="Polar residues" evidence="1">
    <location>
        <begin position="37"/>
        <end position="47"/>
    </location>
</feature>
<proteinExistence type="predicted"/>
<gene>
    <name evidence="3" type="ORF">R3P38DRAFT_3474985</name>
    <name evidence="2" type="ORF">R3P38DRAFT_3477579</name>
</gene>
<name>A0AAW0CKE4_9AGAR</name>
<dbReference type="EMBL" id="JAWWNJ010000017">
    <property type="protein sequence ID" value="KAK7038268.1"/>
    <property type="molecule type" value="Genomic_DNA"/>
</dbReference>
<keyword evidence="4" id="KW-1185">Reference proteome</keyword>
<reference evidence="3 4" key="1">
    <citation type="journal article" date="2024" name="J Genomics">
        <title>Draft genome sequencing and assembly of Favolaschia claudopus CIRM-BRFM 2984 isolated from oak limbs.</title>
        <authorList>
            <person name="Navarro D."/>
            <person name="Drula E."/>
            <person name="Chaduli D."/>
            <person name="Cazenave R."/>
            <person name="Ahrendt S."/>
            <person name="Wang J."/>
            <person name="Lipzen A."/>
            <person name="Daum C."/>
            <person name="Barry K."/>
            <person name="Grigoriev I.V."/>
            <person name="Favel A."/>
            <person name="Rosso M.N."/>
            <person name="Martin F."/>
        </authorList>
    </citation>
    <scope>NUCLEOTIDE SEQUENCE [LARGE SCALE GENOMIC DNA]</scope>
    <source>
        <strain evidence="3 4">CIRM-BRFM 2984</strain>
    </source>
</reference>